<comment type="caution">
    <text evidence="3">The sequence shown here is derived from an EMBL/GenBank/DDBJ whole genome shotgun (WGS) entry which is preliminary data.</text>
</comment>
<dbReference type="GO" id="GO:0016020">
    <property type="term" value="C:membrane"/>
    <property type="evidence" value="ECO:0007669"/>
    <property type="project" value="InterPro"/>
</dbReference>
<evidence type="ECO:0000313" key="4">
    <source>
        <dbReference type="Proteomes" id="UP000236370"/>
    </source>
</evidence>
<reference evidence="3 4" key="1">
    <citation type="submission" date="2017-12" db="EMBL/GenBank/DDBJ databases">
        <title>High-resolution comparative analysis of great ape genomes.</title>
        <authorList>
            <person name="Pollen A."/>
            <person name="Hastie A."/>
            <person name="Hormozdiari F."/>
            <person name="Dougherty M."/>
            <person name="Liu R."/>
            <person name="Chaisson M."/>
            <person name="Hoppe E."/>
            <person name="Hill C."/>
            <person name="Pang A."/>
            <person name="Hillier L."/>
            <person name="Baker C."/>
            <person name="Armstrong J."/>
            <person name="Shendure J."/>
            <person name="Paten B."/>
            <person name="Wilson R."/>
            <person name="Chao H."/>
            <person name="Schneider V."/>
            <person name="Ventura M."/>
            <person name="Kronenberg Z."/>
            <person name="Murali S."/>
            <person name="Gordon D."/>
            <person name="Cantsilieris S."/>
            <person name="Munson K."/>
            <person name="Nelson B."/>
            <person name="Raja A."/>
            <person name="Underwood J."/>
            <person name="Diekhans M."/>
            <person name="Fiddes I."/>
            <person name="Haussler D."/>
            <person name="Eichler E."/>
        </authorList>
    </citation>
    <scope>NUCLEOTIDE SEQUENCE [LARGE SCALE GENOMIC DNA]</scope>
    <source>
        <strain evidence="3">Yerkes chimp pedigree #C0471</strain>
    </source>
</reference>
<sequence length="113" mass="12317">MWGRLLLWPLVLGFSLSGGTQTPSVYDESGSTGGGDARPQSCLPPAATQAKSVPMTVTPWSSRTAHGHCFWAGCPPGWCPPSMGWSWWWGCRPMGWRCGCWPRRHLGCPPPCC</sequence>
<dbReference type="Proteomes" id="UP000236370">
    <property type="component" value="Unassembled WGS sequence"/>
</dbReference>
<dbReference type="AlphaFoldDB" id="A0A2J8LTZ4"/>
<dbReference type="PRINTS" id="PR01430">
    <property type="entry name" value="PROTEASEAR4"/>
</dbReference>
<evidence type="ECO:0000256" key="2">
    <source>
        <dbReference type="SAM" id="SignalP"/>
    </source>
</evidence>
<name>A0A2J8LTZ4_PANTR</name>
<feature type="chain" id="PRO_5014453784" evidence="2">
    <location>
        <begin position="22"/>
        <end position="113"/>
    </location>
</feature>
<keyword evidence="2" id="KW-0732">Signal</keyword>
<dbReference type="GO" id="GO:0007596">
    <property type="term" value="P:blood coagulation"/>
    <property type="evidence" value="ECO:0007669"/>
    <property type="project" value="InterPro"/>
</dbReference>
<evidence type="ECO:0000313" key="3">
    <source>
        <dbReference type="EMBL" id="PNI50721.1"/>
    </source>
</evidence>
<accession>A0A2J8LTZ4</accession>
<dbReference type="EMBL" id="NBAG03000278">
    <property type="protein sequence ID" value="PNI50721.1"/>
    <property type="molecule type" value="Genomic_DNA"/>
</dbReference>
<gene>
    <name evidence="3" type="ORF">CK820_G0026163</name>
</gene>
<proteinExistence type="predicted"/>
<protein>
    <submittedName>
        <fullName evidence="3">F2RL3 isoform 2</fullName>
    </submittedName>
</protein>
<evidence type="ECO:0000256" key="1">
    <source>
        <dbReference type="SAM" id="MobiDB-lite"/>
    </source>
</evidence>
<organism evidence="3 4">
    <name type="scientific">Pan troglodytes</name>
    <name type="common">Chimpanzee</name>
    <dbReference type="NCBI Taxonomy" id="9598"/>
    <lineage>
        <taxon>Eukaryota</taxon>
        <taxon>Metazoa</taxon>
        <taxon>Chordata</taxon>
        <taxon>Craniata</taxon>
        <taxon>Vertebrata</taxon>
        <taxon>Euteleostomi</taxon>
        <taxon>Mammalia</taxon>
        <taxon>Eutheria</taxon>
        <taxon>Euarchontoglires</taxon>
        <taxon>Primates</taxon>
        <taxon>Haplorrhini</taxon>
        <taxon>Catarrhini</taxon>
        <taxon>Hominidae</taxon>
        <taxon>Pan</taxon>
    </lineage>
</organism>
<feature type="region of interest" description="Disordered" evidence="1">
    <location>
        <begin position="18"/>
        <end position="41"/>
    </location>
</feature>
<feature type="signal peptide" evidence="2">
    <location>
        <begin position="1"/>
        <end position="21"/>
    </location>
</feature>
<dbReference type="GO" id="GO:0015057">
    <property type="term" value="F:thrombin-activated receptor activity"/>
    <property type="evidence" value="ECO:0007669"/>
    <property type="project" value="InterPro"/>
</dbReference>
<dbReference type="InterPro" id="IPR003944">
    <property type="entry name" value="Prot_act_rcpt_4"/>
</dbReference>